<proteinExistence type="predicted"/>
<feature type="compositionally biased region" description="Basic and acidic residues" evidence="1">
    <location>
        <begin position="172"/>
        <end position="187"/>
    </location>
</feature>
<keyword evidence="2" id="KW-1133">Transmembrane helix</keyword>
<dbReference type="GeneID" id="91102811"/>
<dbReference type="Proteomes" id="UP001358614">
    <property type="component" value="Chromosome 1"/>
</dbReference>
<evidence type="ECO:0000256" key="3">
    <source>
        <dbReference type="SAM" id="SignalP"/>
    </source>
</evidence>
<reference evidence="4 5" key="1">
    <citation type="submission" date="2024-01" db="EMBL/GenBank/DDBJ databases">
        <title>Comparative genomics of Cryptococcus and Kwoniella reveals pathogenesis evolution and contrasting modes of karyotype evolution via chromosome fusion or intercentromeric recombination.</title>
        <authorList>
            <person name="Coelho M.A."/>
            <person name="David-Palma M."/>
            <person name="Shea T."/>
            <person name="Bowers K."/>
            <person name="McGinley-Smith S."/>
            <person name="Mohammad A.W."/>
            <person name="Gnirke A."/>
            <person name="Yurkov A.M."/>
            <person name="Nowrousian M."/>
            <person name="Sun S."/>
            <person name="Cuomo C.A."/>
            <person name="Heitman J."/>
        </authorList>
    </citation>
    <scope>NUCLEOTIDE SEQUENCE [LARGE SCALE GENOMIC DNA]</scope>
    <source>
        <strain evidence="4 5">PYCC6329</strain>
    </source>
</reference>
<feature type="compositionally biased region" description="Pro residues" evidence="1">
    <location>
        <begin position="348"/>
        <end position="364"/>
    </location>
</feature>
<feature type="compositionally biased region" description="Basic and acidic residues" evidence="1">
    <location>
        <begin position="516"/>
        <end position="541"/>
    </location>
</feature>
<feature type="compositionally biased region" description="Polar residues" evidence="1">
    <location>
        <begin position="300"/>
        <end position="310"/>
    </location>
</feature>
<feature type="signal peptide" evidence="3">
    <location>
        <begin position="1"/>
        <end position="30"/>
    </location>
</feature>
<keyword evidence="2" id="KW-0812">Transmembrane</keyword>
<feature type="compositionally biased region" description="Polar residues" evidence="1">
    <location>
        <begin position="200"/>
        <end position="212"/>
    </location>
</feature>
<evidence type="ECO:0000313" key="4">
    <source>
        <dbReference type="EMBL" id="WWD05924.1"/>
    </source>
</evidence>
<feature type="transmembrane region" description="Helical" evidence="2">
    <location>
        <begin position="85"/>
        <end position="107"/>
    </location>
</feature>
<feature type="region of interest" description="Disordered" evidence="1">
    <location>
        <begin position="34"/>
        <end position="58"/>
    </location>
</feature>
<evidence type="ECO:0000256" key="1">
    <source>
        <dbReference type="SAM" id="MobiDB-lite"/>
    </source>
</evidence>
<feature type="compositionally biased region" description="Low complexity" evidence="1">
    <location>
        <begin position="504"/>
        <end position="515"/>
    </location>
</feature>
<feature type="region of interest" description="Disordered" evidence="1">
    <location>
        <begin position="172"/>
        <end position="258"/>
    </location>
</feature>
<accession>A0AAX4KIN7</accession>
<feature type="region of interest" description="Disordered" evidence="1">
    <location>
        <begin position="115"/>
        <end position="155"/>
    </location>
</feature>
<feature type="compositionally biased region" description="Basic and acidic residues" evidence="1">
    <location>
        <begin position="572"/>
        <end position="608"/>
    </location>
</feature>
<feature type="region of interest" description="Disordered" evidence="1">
    <location>
        <begin position="473"/>
        <end position="652"/>
    </location>
</feature>
<evidence type="ECO:0000313" key="5">
    <source>
        <dbReference type="Proteomes" id="UP001358614"/>
    </source>
</evidence>
<dbReference type="RefSeq" id="XP_066083891.1">
    <property type="nucleotide sequence ID" value="XM_066227794.1"/>
</dbReference>
<feature type="compositionally biased region" description="Basic residues" evidence="1">
    <location>
        <begin position="635"/>
        <end position="646"/>
    </location>
</feature>
<feature type="compositionally biased region" description="Low complexity" evidence="1">
    <location>
        <begin position="34"/>
        <end position="45"/>
    </location>
</feature>
<feature type="compositionally biased region" description="Basic and acidic residues" evidence="1">
    <location>
        <begin position="624"/>
        <end position="634"/>
    </location>
</feature>
<sequence length="652" mass="71616">MSMSMSINKSLNSIILLSLALLLSCPKTLSQTITPAATGSSTTGTTDDDGIDDNDSGDAGEVDCEYDGSVKNYLTCAKNKISTPMLIGAGIGITLGIFVLSFLCIWLTKKKRRRAAQHKDQEQRGDQVSSNGEDGKNVDLDDLEKNQNQSTEFFYPDDKKDRKLSFVSAVGEEVKPKNPSKDNKNKSFELLAPPAPKYNRTASNSSSISNRPTILENRHTSLKPKPSIRKGSIDELYKSKPLKHAPSTRRPNPTFHKHMNQVSINGSIHGVEDRQQRQSASKSGEGSPVQLMTKRELEITNPSQYQSKHNSALEVQPPQPSQPPLQDTSSRRSVSHLPKPTSRSSVSHPPPPAYAMGPQPPPPSASQNYHSHKPQMPLRGASQMTLALPPVLEDGKVSKSPSVSSRQSTLAPPAESEDAGRSGTFGPGLMSAEGVKRQVNNSSKVDTDKVNVVKKEVSKDDKVSQIKYEEVGRSRKVDEVKVPNITSSDSTTAPPHTLHDNQGLVELLTTTPAEPTLKDIEAPKEESDESKKPKSRREELRQTNLIPSYYVKTNGLNFDDEEEEEVPTVGDGGRDDNEVNVDEKKRHTEVSKDQETAEKEKEKEREGEESLPNPFDAAEINGTEGKKVRSEPKQKKEKKAKHKKSKKSEVGS</sequence>
<name>A0AAX4KIN7_9TREE</name>
<feature type="region of interest" description="Disordered" evidence="1">
    <location>
        <begin position="271"/>
        <end position="447"/>
    </location>
</feature>
<organism evidence="4 5">
    <name type="scientific">Kwoniella europaea PYCC6329</name>
    <dbReference type="NCBI Taxonomy" id="1423913"/>
    <lineage>
        <taxon>Eukaryota</taxon>
        <taxon>Fungi</taxon>
        <taxon>Dikarya</taxon>
        <taxon>Basidiomycota</taxon>
        <taxon>Agaricomycotina</taxon>
        <taxon>Tremellomycetes</taxon>
        <taxon>Tremellales</taxon>
        <taxon>Cryptococcaceae</taxon>
        <taxon>Kwoniella</taxon>
    </lineage>
</organism>
<keyword evidence="2" id="KW-0472">Membrane</keyword>
<dbReference type="KEGG" id="ker:91102811"/>
<feature type="compositionally biased region" description="Acidic residues" evidence="1">
    <location>
        <begin position="46"/>
        <end position="58"/>
    </location>
</feature>
<evidence type="ECO:0000256" key="2">
    <source>
        <dbReference type="SAM" id="Phobius"/>
    </source>
</evidence>
<keyword evidence="3" id="KW-0732">Signal</keyword>
<protein>
    <submittedName>
        <fullName evidence="4">Uncharacterized protein</fullName>
    </submittedName>
</protein>
<keyword evidence="5" id="KW-1185">Reference proteome</keyword>
<gene>
    <name evidence="4" type="ORF">V865_004009</name>
</gene>
<dbReference type="AlphaFoldDB" id="A0AAX4KIN7"/>
<feature type="chain" id="PRO_5043410742" evidence="3">
    <location>
        <begin position="31"/>
        <end position="652"/>
    </location>
</feature>
<feature type="compositionally biased region" description="Polar residues" evidence="1">
    <location>
        <begin position="484"/>
        <end position="494"/>
    </location>
</feature>
<dbReference type="EMBL" id="CP144089">
    <property type="protein sequence ID" value="WWD05924.1"/>
    <property type="molecule type" value="Genomic_DNA"/>
</dbReference>
<feature type="compositionally biased region" description="Basic and acidic residues" evidence="1">
    <location>
        <begin position="133"/>
        <end position="145"/>
    </location>
</feature>